<accession>A0ACC3TZF2</accession>
<protein>
    <submittedName>
        <fullName evidence="1">Uncharacterized protein</fullName>
    </submittedName>
</protein>
<name>A0ACC3TZF2_9ASCO</name>
<evidence type="ECO:0000313" key="2">
    <source>
        <dbReference type="Proteomes" id="UP001489719"/>
    </source>
</evidence>
<reference evidence="2" key="1">
    <citation type="journal article" date="2024" name="Front. Bioeng. Biotechnol.">
        <title>Genome-scale model development and genomic sequencing of the oleaginous clade Lipomyces.</title>
        <authorList>
            <person name="Czajka J.J."/>
            <person name="Han Y."/>
            <person name="Kim J."/>
            <person name="Mondo S.J."/>
            <person name="Hofstad B.A."/>
            <person name="Robles A."/>
            <person name="Haridas S."/>
            <person name="Riley R."/>
            <person name="LaButti K."/>
            <person name="Pangilinan J."/>
            <person name="Andreopoulos W."/>
            <person name="Lipzen A."/>
            <person name="Yan J."/>
            <person name="Wang M."/>
            <person name="Ng V."/>
            <person name="Grigoriev I.V."/>
            <person name="Spatafora J.W."/>
            <person name="Magnuson J.K."/>
            <person name="Baker S.E."/>
            <person name="Pomraning K.R."/>
        </authorList>
    </citation>
    <scope>NUCLEOTIDE SEQUENCE [LARGE SCALE GENOMIC DNA]</scope>
    <source>
        <strain evidence="2">CBS 10300</strain>
    </source>
</reference>
<dbReference type="EMBL" id="MU970035">
    <property type="protein sequence ID" value="KAK9326175.1"/>
    <property type="molecule type" value="Genomic_DNA"/>
</dbReference>
<proteinExistence type="predicted"/>
<keyword evidence="2" id="KW-1185">Reference proteome</keyword>
<gene>
    <name evidence="1" type="ORF">V1517DRAFT_311993</name>
</gene>
<dbReference type="Proteomes" id="UP001489719">
    <property type="component" value="Unassembled WGS sequence"/>
</dbReference>
<sequence length="82" mass="9220">MHLNASTRSRLTTSLFSTTFIIAVLTVAAPAILPCPATQNPVGADSGDIKVENRKLVVARRDRVIQQQQQERQERRYEDGKR</sequence>
<comment type="caution">
    <text evidence="1">The sequence shown here is derived from an EMBL/GenBank/DDBJ whole genome shotgun (WGS) entry which is preliminary data.</text>
</comment>
<evidence type="ECO:0000313" key="1">
    <source>
        <dbReference type="EMBL" id="KAK9326175.1"/>
    </source>
</evidence>
<organism evidence="1 2">
    <name type="scientific">Lipomyces orientalis</name>
    <dbReference type="NCBI Taxonomy" id="1233043"/>
    <lineage>
        <taxon>Eukaryota</taxon>
        <taxon>Fungi</taxon>
        <taxon>Dikarya</taxon>
        <taxon>Ascomycota</taxon>
        <taxon>Saccharomycotina</taxon>
        <taxon>Lipomycetes</taxon>
        <taxon>Lipomycetales</taxon>
        <taxon>Lipomycetaceae</taxon>
        <taxon>Lipomyces</taxon>
    </lineage>
</organism>